<proteinExistence type="predicted"/>
<reference evidence="4" key="3">
    <citation type="journal article" date="2014" name="Nature">
        <title>Elephant shark genome provides unique insights into gnathostome evolution.</title>
        <authorList>
            <consortium name="International Elephant Shark Genome Sequencing Consortium"/>
            <person name="Venkatesh B."/>
            <person name="Lee A.P."/>
            <person name="Ravi V."/>
            <person name="Maurya A.K."/>
            <person name="Lian M.M."/>
            <person name="Swann J.B."/>
            <person name="Ohta Y."/>
            <person name="Flajnik M.F."/>
            <person name="Sutoh Y."/>
            <person name="Kasahara M."/>
            <person name="Hoon S."/>
            <person name="Gangu V."/>
            <person name="Roy S.W."/>
            <person name="Irimia M."/>
            <person name="Korzh V."/>
            <person name="Kondrychyn I."/>
            <person name="Lim Z.W."/>
            <person name="Tay B.H."/>
            <person name="Tohari S."/>
            <person name="Kong K.W."/>
            <person name="Ho S."/>
            <person name="Lorente-Galdos B."/>
            <person name="Quilez J."/>
            <person name="Marques-Bonet T."/>
            <person name="Raney B.J."/>
            <person name="Ingham P.W."/>
            <person name="Tay A."/>
            <person name="Hillier L.W."/>
            <person name="Minx P."/>
            <person name="Boehm T."/>
            <person name="Wilson R.K."/>
            <person name="Brenner S."/>
            <person name="Warren W.C."/>
        </authorList>
    </citation>
    <scope>NUCLEOTIDE SEQUENCE [LARGE SCALE GENOMIC DNA]</scope>
</reference>
<name>A0A4W3JKA5_CALMI</name>
<protein>
    <submittedName>
        <fullName evidence="3">Uncharacterized protein</fullName>
    </submittedName>
</protein>
<accession>A0A4W3JKA5</accession>
<dbReference type="GO" id="GO:0005813">
    <property type="term" value="C:centrosome"/>
    <property type="evidence" value="ECO:0007669"/>
    <property type="project" value="TreeGrafter"/>
</dbReference>
<evidence type="ECO:0000256" key="2">
    <source>
        <dbReference type="SAM" id="MobiDB-lite"/>
    </source>
</evidence>
<dbReference type="GO" id="GO:0005814">
    <property type="term" value="C:centriole"/>
    <property type="evidence" value="ECO:0007669"/>
    <property type="project" value="TreeGrafter"/>
</dbReference>
<organism evidence="3 4">
    <name type="scientific">Callorhinchus milii</name>
    <name type="common">Ghost shark</name>
    <dbReference type="NCBI Taxonomy" id="7868"/>
    <lineage>
        <taxon>Eukaryota</taxon>
        <taxon>Metazoa</taxon>
        <taxon>Chordata</taxon>
        <taxon>Craniata</taxon>
        <taxon>Vertebrata</taxon>
        <taxon>Chondrichthyes</taxon>
        <taxon>Holocephali</taxon>
        <taxon>Chimaeriformes</taxon>
        <taxon>Callorhinchidae</taxon>
        <taxon>Callorhinchus</taxon>
    </lineage>
</organism>
<evidence type="ECO:0000256" key="1">
    <source>
        <dbReference type="SAM" id="Coils"/>
    </source>
</evidence>
<dbReference type="Ensembl" id="ENSCMIT00000044492.1">
    <property type="protein sequence ID" value="ENSCMIP00000043864.1"/>
    <property type="gene ID" value="ENSCMIG00000018170.1"/>
</dbReference>
<evidence type="ECO:0000313" key="3">
    <source>
        <dbReference type="Ensembl" id="ENSCMIP00000043864.1"/>
    </source>
</evidence>
<dbReference type="STRING" id="7868.ENSCMIP00000043864"/>
<feature type="region of interest" description="Disordered" evidence="2">
    <location>
        <begin position="293"/>
        <end position="319"/>
    </location>
</feature>
<reference evidence="4" key="2">
    <citation type="journal article" date="2007" name="PLoS Biol.">
        <title>Survey sequencing and comparative analysis of the elephant shark (Callorhinchus milii) genome.</title>
        <authorList>
            <person name="Venkatesh B."/>
            <person name="Kirkness E.F."/>
            <person name="Loh Y.H."/>
            <person name="Halpern A.L."/>
            <person name="Lee A.P."/>
            <person name="Johnson J."/>
            <person name="Dandona N."/>
            <person name="Viswanathan L.D."/>
            <person name="Tay A."/>
            <person name="Venter J.C."/>
            <person name="Strausberg R.L."/>
            <person name="Brenner S."/>
        </authorList>
    </citation>
    <scope>NUCLEOTIDE SEQUENCE [LARGE SCALE GENOMIC DNA]</scope>
</reference>
<sequence length="319" mass="35585">MKYTTHKPPVSIQHFLSISQNIAEKDFIILQNCSWLFSCISCDGRPFSYKRHVKVSTHGNEISKKLKSLSEELLKIKLKNTVTMQQEKLSGEKTQTIQKEQMELREVQQSLRLKEEEMSKLQEHLEATVQKLEREINLLQCKRHRAHLIHQQYPVAICLGPVLYSTVCRLCTALLSLSMPHPVSSALASDNYSKIFVPTIRMNTASLIPRVPGRGLQVHFNPMVSNSTSSPVCDSKVVPSTSTPTMTAASTKMESVGSDMKYLQKRDGSNAVLTQGVPLQMASYPSNGVLTRTPVSKPGNPLPRVSAYFPGQQPRPPAS</sequence>
<dbReference type="PANTHER" id="PTHR44281:SF2">
    <property type="entry name" value="SPINDLE ASSEMBLY ABNORMAL PROTEIN 6 HOMOLOG"/>
    <property type="match status" value="1"/>
</dbReference>
<reference evidence="3" key="4">
    <citation type="submission" date="2025-08" db="UniProtKB">
        <authorList>
            <consortium name="Ensembl"/>
        </authorList>
    </citation>
    <scope>IDENTIFICATION</scope>
</reference>
<evidence type="ECO:0000313" key="4">
    <source>
        <dbReference type="Proteomes" id="UP000314986"/>
    </source>
</evidence>
<dbReference type="Proteomes" id="UP000314986">
    <property type="component" value="Unassembled WGS sequence"/>
</dbReference>
<dbReference type="GO" id="GO:0007099">
    <property type="term" value="P:centriole replication"/>
    <property type="evidence" value="ECO:0007669"/>
    <property type="project" value="TreeGrafter"/>
</dbReference>
<dbReference type="PANTHER" id="PTHR44281">
    <property type="entry name" value="SPINDLE ASSEMBLY ABNORMAL PROTEIN 6 HOMOLOG"/>
    <property type="match status" value="1"/>
</dbReference>
<reference evidence="3" key="5">
    <citation type="submission" date="2025-09" db="UniProtKB">
        <authorList>
            <consortium name="Ensembl"/>
        </authorList>
    </citation>
    <scope>IDENTIFICATION</scope>
</reference>
<keyword evidence="1" id="KW-0175">Coiled coil</keyword>
<keyword evidence="4" id="KW-1185">Reference proteome</keyword>
<feature type="coiled-coil region" evidence="1">
    <location>
        <begin position="97"/>
        <end position="142"/>
    </location>
</feature>
<dbReference type="AlphaFoldDB" id="A0A4W3JKA5"/>
<dbReference type="InParanoid" id="A0A4W3JKA5"/>
<reference evidence="4" key="1">
    <citation type="journal article" date="2006" name="Science">
        <title>Ancient noncoding elements conserved in the human genome.</title>
        <authorList>
            <person name="Venkatesh B."/>
            <person name="Kirkness E.F."/>
            <person name="Loh Y.H."/>
            <person name="Halpern A.L."/>
            <person name="Lee A.P."/>
            <person name="Johnson J."/>
            <person name="Dandona N."/>
            <person name="Viswanathan L.D."/>
            <person name="Tay A."/>
            <person name="Venter J.C."/>
            <person name="Strausberg R.L."/>
            <person name="Brenner S."/>
        </authorList>
    </citation>
    <scope>NUCLEOTIDE SEQUENCE [LARGE SCALE GENOMIC DNA]</scope>
</reference>